<protein>
    <recommendedName>
        <fullName evidence="1">Cthe-2314-like HEPN domain-containing protein</fullName>
    </recommendedName>
</protein>
<gene>
    <name evidence="2" type="ORF">GCM10008014_24950</name>
</gene>
<sequence>MLIQRFKSLVESYILLTFYYQLGIPDETEKRDNNGIFTDFEPHHLGNKEKFDYYSDVFYFKVFSCWEVVGHILNIQYNLGIKKIEFKKVVRQLKGKDDDMFLKLSEIMSNIEFINANTYRNHITHNYSPNMPGLVRRIDDNGVVIEYVQEYFSSSMVYENIKSVLELLKRSIEVIKN</sequence>
<name>A0ABQ1ZD45_9BACL</name>
<dbReference type="Pfam" id="PF18730">
    <property type="entry name" value="HEPN_Cthe2314"/>
    <property type="match status" value="1"/>
</dbReference>
<accession>A0ABQ1ZD45</accession>
<keyword evidence="3" id="KW-1185">Reference proteome</keyword>
<reference evidence="3" key="1">
    <citation type="journal article" date="2019" name="Int. J. Syst. Evol. Microbiol.">
        <title>The Global Catalogue of Microorganisms (GCM) 10K type strain sequencing project: providing services to taxonomists for standard genome sequencing and annotation.</title>
        <authorList>
            <consortium name="The Broad Institute Genomics Platform"/>
            <consortium name="The Broad Institute Genome Sequencing Center for Infectious Disease"/>
            <person name="Wu L."/>
            <person name="Ma J."/>
        </authorList>
    </citation>
    <scope>NUCLEOTIDE SEQUENCE [LARGE SCALE GENOMIC DNA]</scope>
    <source>
        <strain evidence="3">CGMCC 1.12770</strain>
    </source>
</reference>
<organism evidence="2 3">
    <name type="scientific">Paenibacillus silvae</name>
    <dbReference type="NCBI Taxonomy" id="1325358"/>
    <lineage>
        <taxon>Bacteria</taxon>
        <taxon>Bacillati</taxon>
        <taxon>Bacillota</taxon>
        <taxon>Bacilli</taxon>
        <taxon>Bacillales</taxon>
        <taxon>Paenibacillaceae</taxon>
        <taxon>Paenibacillus</taxon>
    </lineage>
</organism>
<dbReference type="RefSeq" id="WP_188592622.1">
    <property type="nucleotide sequence ID" value="NZ_BMFU01000003.1"/>
</dbReference>
<evidence type="ECO:0000313" key="3">
    <source>
        <dbReference type="Proteomes" id="UP000652153"/>
    </source>
</evidence>
<dbReference type="Proteomes" id="UP000652153">
    <property type="component" value="Unassembled WGS sequence"/>
</dbReference>
<feature type="domain" description="Cthe-2314-like HEPN" evidence="1">
    <location>
        <begin position="1"/>
        <end position="174"/>
    </location>
</feature>
<comment type="caution">
    <text evidence="2">The sequence shown here is derived from an EMBL/GenBank/DDBJ whole genome shotgun (WGS) entry which is preliminary data.</text>
</comment>
<dbReference type="EMBL" id="BMFU01000003">
    <property type="protein sequence ID" value="GGH55384.1"/>
    <property type="molecule type" value="Genomic_DNA"/>
</dbReference>
<proteinExistence type="predicted"/>
<dbReference type="InterPro" id="IPR041394">
    <property type="entry name" value="HEPN_Cthe2314"/>
</dbReference>
<evidence type="ECO:0000259" key="1">
    <source>
        <dbReference type="Pfam" id="PF18730"/>
    </source>
</evidence>
<evidence type="ECO:0000313" key="2">
    <source>
        <dbReference type="EMBL" id="GGH55384.1"/>
    </source>
</evidence>